<gene>
    <name evidence="8" type="ORF">K7862_01695</name>
</gene>
<keyword evidence="2" id="KW-0805">Transcription regulation</keyword>
<dbReference type="PROSITE" id="PS00622">
    <property type="entry name" value="HTH_LUXR_1"/>
    <property type="match status" value="1"/>
</dbReference>
<dbReference type="PANTHER" id="PTHR43214:SF24">
    <property type="entry name" value="TRANSCRIPTIONAL REGULATORY PROTEIN NARL-RELATED"/>
    <property type="match status" value="1"/>
</dbReference>
<evidence type="ECO:0000256" key="4">
    <source>
        <dbReference type="ARBA" id="ARBA00023163"/>
    </source>
</evidence>
<dbReference type="SMART" id="SM00448">
    <property type="entry name" value="REC"/>
    <property type="match status" value="1"/>
</dbReference>
<organism evidence="8 9">
    <name type="scientific">Actinacidiphila acidipaludis</name>
    <dbReference type="NCBI Taxonomy" id="2873382"/>
    <lineage>
        <taxon>Bacteria</taxon>
        <taxon>Bacillati</taxon>
        <taxon>Actinomycetota</taxon>
        <taxon>Actinomycetes</taxon>
        <taxon>Kitasatosporales</taxon>
        <taxon>Streptomycetaceae</taxon>
        <taxon>Actinacidiphila</taxon>
    </lineage>
</organism>
<evidence type="ECO:0000313" key="8">
    <source>
        <dbReference type="EMBL" id="MBY8876353.1"/>
    </source>
</evidence>
<evidence type="ECO:0000313" key="9">
    <source>
        <dbReference type="Proteomes" id="UP000778578"/>
    </source>
</evidence>
<dbReference type="CDD" id="cd17535">
    <property type="entry name" value="REC_NarL-like"/>
    <property type="match status" value="1"/>
</dbReference>
<dbReference type="PANTHER" id="PTHR43214">
    <property type="entry name" value="TWO-COMPONENT RESPONSE REGULATOR"/>
    <property type="match status" value="1"/>
</dbReference>
<dbReference type="Gene3D" id="3.40.50.2300">
    <property type="match status" value="1"/>
</dbReference>
<dbReference type="InterPro" id="IPR011006">
    <property type="entry name" value="CheY-like_superfamily"/>
</dbReference>
<dbReference type="InterPro" id="IPR000792">
    <property type="entry name" value="Tscrpt_reg_LuxR_C"/>
</dbReference>
<keyword evidence="9" id="KW-1185">Reference proteome</keyword>
<feature type="domain" description="HTH luxR-type" evidence="6">
    <location>
        <begin position="142"/>
        <end position="207"/>
    </location>
</feature>
<dbReference type="InterPro" id="IPR039420">
    <property type="entry name" value="WalR-like"/>
</dbReference>
<dbReference type="InterPro" id="IPR001789">
    <property type="entry name" value="Sig_transdc_resp-reg_receiver"/>
</dbReference>
<dbReference type="CDD" id="cd06170">
    <property type="entry name" value="LuxR_C_like"/>
    <property type="match status" value="1"/>
</dbReference>
<dbReference type="PRINTS" id="PR00038">
    <property type="entry name" value="HTHLUXR"/>
</dbReference>
<dbReference type="SMART" id="SM00421">
    <property type="entry name" value="HTH_LUXR"/>
    <property type="match status" value="1"/>
</dbReference>
<protein>
    <submittedName>
        <fullName evidence="8">Response regulator transcription factor</fullName>
    </submittedName>
</protein>
<dbReference type="PROSITE" id="PS50043">
    <property type="entry name" value="HTH_LUXR_2"/>
    <property type="match status" value="1"/>
</dbReference>
<comment type="caution">
    <text evidence="8">The sequence shown here is derived from an EMBL/GenBank/DDBJ whole genome shotgun (WGS) entry which is preliminary data.</text>
</comment>
<sequence length="209" mass="22224">MIRVLVVDDQPLMRQGFAMILGAQPDITVVGEAADGATAVRRARELSPDVIMMDIQMPGTDGIAATRELRGCKVLILTTFGSDDHVAQALQAGASGFLLKDATPEQLVHAVRVVAAGEALLDPAVTRALIRRALPALAAPARPPRFDALSDRETQVLRMIAHGMTNAEIAAALVVGEATVKTHVSRMLAKLELRDRVQAVVAAYQHGLV</sequence>
<dbReference type="EMBL" id="JAINZZ010000001">
    <property type="protein sequence ID" value="MBY8876353.1"/>
    <property type="molecule type" value="Genomic_DNA"/>
</dbReference>
<dbReference type="Pfam" id="PF00072">
    <property type="entry name" value="Response_reg"/>
    <property type="match status" value="1"/>
</dbReference>
<evidence type="ECO:0000259" key="6">
    <source>
        <dbReference type="PROSITE" id="PS50043"/>
    </source>
</evidence>
<evidence type="ECO:0000256" key="1">
    <source>
        <dbReference type="ARBA" id="ARBA00022553"/>
    </source>
</evidence>
<feature type="domain" description="Response regulatory" evidence="7">
    <location>
        <begin position="3"/>
        <end position="115"/>
    </location>
</feature>
<keyword evidence="1 5" id="KW-0597">Phosphoprotein</keyword>
<dbReference type="InterPro" id="IPR016032">
    <property type="entry name" value="Sig_transdc_resp-reg_C-effctor"/>
</dbReference>
<keyword evidence="4" id="KW-0804">Transcription</keyword>
<reference evidence="8 9" key="1">
    <citation type="submission" date="2021-08" db="EMBL/GenBank/DDBJ databases">
        <title>WGS of actinomycetes from Thailand.</title>
        <authorList>
            <person name="Thawai C."/>
        </authorList>
    </citation>
    <scope>NUCLEOTIDE SEQUENCE [LARGE SCALE GENOMIC DNA]</scope>
    <source>
        <strain evidence="8 9">PLK6-54</strain>
    </source>
</reference>
<evidence type="ECO:0000259" key="7">
    <source>
        <dbReference type="PROSITE" id="PS50110"/>
    </source>
</evidence>
<evidence type="ECO:0000256" key="5">
    <source>
        <dbReference type="PROSITE-ProRule" id="PRU00169"/>
    </source>
</evidence>
<dbReference type="Proteomes" id="UP000778578">
    <property type="component" value="Unassembled WGS sequence"/>
</dbReference>
<feature type="modified residue" description="4-aspartylphosphate" evidence="5">
    <location>
        <position position="54"/>
    </location>
</feature>
<proteinExistence type="predicted"/>
<dbReference type="SUPFAM" id="SSF52172">
    <property type="entry name" value="CheY-like"/>
    <property type="match status" value="1"/>
</dbReference>
<keyword evidence="3" id="KW-0238">DNA-binding</keyword>
<evidence type="ECO:0000256" key="2">
    <source>
        <dbReference type="ARBA" id="ARBA00023015"/>
    </source>
</evidence>
<accession>A0ABS7PZP3</accession>
<dbReference type="RefSeq" id="WP_222959611.1">
    <property type="nucleotide sequence ID" value="NZ_JAINZZ010000001.1"/>
</dbReference>
<dbReference type="InterPro" id="IPR058245">
    <property type="entry name" value="NreC/VraR/RcsB-like_REC"/>
</dbReference>
<dbReference type="Pfam" id="PF00196">
    <property type="entry name" value="GerE"/>
    <property type="match status" value="1"/>
</dbReference>
<dbReference type="SUPFAM" id="SSF46894">
    <property type="entry name" value="C-terminal effector domain of the bipartite response regulators"/>
    <property type="match status" value="1"/>
</dbReference>
<evidence type="ECO:0000256" key="3">
    <source>
        <dbReference type="ARBA" id="ARBA00023125"/>
    </source>
</evidence>
<name>A0ABS7PZP3_9ACTN</name>
<dbReference type="PROSITE" id="PS50110">
    <property type="entry name" value="RESPONSE_REGULATORY"/>
    <property type="match status" value="1"/>
</dbReference>